<evidence type="ECO:0000313" key="2">
    <source>
        <dbReference type="Proteomes" id="UP000033441"/>
    </source>
</evidence>
<dbReference type="EMBL" id="LANV01000001">
    <property type="protein sequence ID" value="KJV64076.1"/>
    <property type="molecule type" value="Genomic_DNA"/>
</dbReference>
<reference evidence="1 2" key="1">
    <citation type="submission" date="2015-02" db="EMBL/GenBank/DDBJ databases">
        <title>Genome Sequencing of Rickettsiales.</title>
        <authorList>
            <person name="Daugherty S.C."/>
            <person name="Su Q."/>
            <person name="Abolude K."/>
            <person name="Beier-Sexton M."/>
            <person name="Carlyon J.A."/>
            <person name="Carter R."/>
            <person name="Day N.P."/>
            <person name="Dumler S.J."/>
            <person name="Dyachenko V."/>
            <person name="Godinez A."/>
            <person name="Kurtti T.J."/>
            <person name="Lichay M."/>
            <person name="Mullins K.E."/>
            <person name="Ott S."/>
            <person name="Pappas-Brown V."/>
            <person name="Paris D.H."/>
            <person name="Patel P."/>
            <person name="Richards A.L."/>
            <person name="Sadzewicz L."/>
            <person name="Sears K."/>
            <person name="Seidman D."/>
            <person name="Sengamalay N."/>
            <person name="Stenos J."/>
            <person name="Tallon L.J."/>
            <person name="Vincent G."/>
            <person name="Fraser C.M."/>
            <person name="Munderloh U."/>
            <person name="Dunning-Hotopp J.C."/>
        </authorList>
    </citation>
    <scope>NUCLEOTIDE SEQUENCE [LARGE SCALE GENOMIC DNA]</scope>
    <source>
        <strain evidence="1 2">ApMUC09</strain>
    </source>
</reference>
<protein>
    <submittedName>
        <fullName evidence="1">Uncharacterized protein</fullName>
    </submittedName>
</protein>
<proteinExistence type="predicted"/>
<dbReference type="Proteomes" id="UP000033441">
    <property type="component" value="Unassembled WGS sequence"/>
</dbReference>
<gene>
    <name evidence="1" type="ORF">APHMUC_0190</name>
</gene>
<organism evidence="1 2">
    <name type="scientific">Anaplasma phagocytophilum str. ApMUC09</name>
    <dbReference type="NCBI Taxonomy" id="1359152"/>
    <lineage>
        <taxon>Bacteria</taxon>
        <taxon>Pseudomonadati</taxon>
        <taxon>Pseudomonadota</taxon>
        <taxon>Alphaproteobacteria</taxon>
        <taxon>Rickettsiales</taxon>
        <taxon>Anaplasmataceae</taxon>
        <taxon>Anaplasma</taxon>
        <taxon>phagocytophilum group</taxon>
    </lineage>
</organism>
<sequence>MLQLSAKSKPIAHCYILFRNTSRNLMNIPLAIPTHLTLLLLKKINIKDLISLKIY</sequence>
<accession>A0A0F3N8N8</accession>
<evidence type="ECO:0000313" key="1">
    <source>
        <dbReference type="EMBL" id="KJV64076.1"/>
    </source>
</evidence>
<dbReference type="PATRIC" id="fig|1359152.3.peg.202"/>
<comment type="caution">
    <text evidence="1">The sequence shown here is derived from an EMBL/GenBank/DDBJ whole genome shotgun (WGS) entry which is preliminary data.</text>
</comment>
<name>A0A0F3N8N8_ANAPH</name>
<dbReference type="AlphaFoldDB" id="A0A0F3N8N8"/>